<dbReference type="InterPro" id="IPR043724">
    <property type="entry name" value="DUF5666"/>
</dbReference>
<dbReference type="Pfam" id="PF18914">
    <property type="entry name" value="DUF5666"/>
    <property type="match status" value="1"/>
</dbReference>
<sequence length="582" mass="65049">MQSLLLILAALLPSATPRQDAASLDDLRAGQWITVKGEVVTATGPDERTRFLAEDLELTAPEEFESLLGTVSAAPDRSGSWLLLGQPINLSERTEWTRVEPGTPLVGRRVRIDGRYRGPGKFSARDIRPWGEGRDRLAGRIDEINAVAGGFELEVMRFTVFVPKTVVVELERPLDEIQLIPRRWKPAQLVGLVDEDDLLRERIELAPGLRIGGQLGIEGSDEDEYDLDDQVDQGRSTLEAVARLRLAWRVADDLFARAEGRFTRRWLEDEKDGPSNVSQTRLGETWLYWRNALGGGWDAQAGRQDFDDPREWIYDQNLDGLRLIHTGASTRLELAAATSWGGEASPRNRDALNLFTYFSNLDRDQHLAGWVTHRSFQDGSGDQLTHFGFRALGEWLPDSESWLELSGVAGEEAGHDVLGYAFDVGTTFEFDELPFSLSLGYALGSGDNDSGYRQTGLEDNNARLGTVTSIRYYGEVLEPELSNIAIGTVGSSWWPEERTSVSLIAHSFHQLDPATVLRGTNLDAKPDGYHNELGYEFDFVVGSRRWRDLDIELVAGIFFPGVAFPNGSEAARFARFQLRYRF</sequence>
<dbReference type="Pfam" id="PF13372">
    <property type="entry name" value="Alginate_exp"/>
    <property type="match status" value="1"/>
</dbReference>
<accession>A0A518BDL5</accession>
<evidence type="ECO:0000259" key="2">
    <source>
        <dbReference type="Pfam" id="PF18914"/>
    </source>
</evidence>
<dbReference type="Gene3D" id="2.40.160.100">
    <property type="match status" value="1"/>
</dbReference>
<organism evidence="3 4">
    <name type="scientific">Engelhardtia mirabilis</name>
    <dbReference type="NCBI Taxonomy" id="2528011"/>
    <lineage>
        <taxon>Bacteria</taxon>
        <taxon>Pseudomonadati</taxon>
        <taxon>Planctomycetota</taxon>
        <taxon>Planctomycetia</taxon>
        <taxon>Planctomycetia incertae sedis</taxon>
        <taxon>Engelhardtia</taxon>
    </lineage>
</organism>
<feature type="domain" description="DUF5666" evidence="2">
    <location>
        <begin position="69"/>
        <end position="127"/>
    </location>
</feature>
<name>A0A518BDL5_9BACT</name>
<dbReference type="Proteomes" id="UP000316921">
    <property type="component" value="Chromosome"/>
</dbReference>
<proteinExistence type="predicted"/>
<evidence type="ECO:0000259" key="1">
    <source>
        <dbReference type="Pfam" id="PF13372"/>
    </source>
</evidence>
<dbReference type="RefSeq" id="WP_145061355.1">
    <property type="nucleotide sequence ID" value="NZ_CP036287.1"/>
</dbReference>
<protein>
    <submittedName>
        <fullName evidence="3">Alginate production protein AlgE</fullName>
    </submittedName>
</protein>
<dbReference type="InterPro" id="IPR053728">
    <property type="entry name" value="Alginate_Permeability_Chnl"/>
</dbReference>
<dbReference type="EMBL" id="CP036287">
    <property type="protein sequence ID" value="QDU65078.1"/>
    <property type="molecule type" value="Genomic_DNA"/>
</dbReference>
<gene>
    <name evidence="3" type="primary">algE</name>
    <name evidence="3" type="ORF">Pla133_01410</name>
</gene>
<feature type="domain" description="Alginate export" evidence="1">
    <location>
        <begin position="353"/>
        <end position="572"/>
    </location>
</feature>
<evidence type="ECO:0000313" key="4">
    <source>
        <dbReference type="Proteomes" id="UP000316921"/>
    </source>
</evidence>
<dbReference type="KEGG" id="pbap:Pla133_01410"/>
<dbReference type="AlphaFoldDB" id="A0A518BDL5"/>
<keyword evidence="4" id="KW-1185">Reference proteome</keyword>
<evidence type="ECO:0000313" key="3">
    <source>
        <dbReference type="EMBL" id="QDU65078.1"/>
    </source>
</evidence>
<reference evidence="3 4" key="1">
    <citation type="submission" date="2019-02" db="EMBL/GenBank/DDBJ databases">
        <title>Deep-cultivation of Planctomycetes and their phenomic and genomic characterization uncovers novel biology.</title>
        <authorList>
            <person name="Wiegand S."/>
            <person name="Jogler M."/>
            <person name="Boedeker C."/>
            <person name="Pinto D."/>
            <person name="Vollmers J."/>
            <person name="Rivas-Marin E."/>
            <person name="Kohn T."/>
            <person name="Peeters S.H."/>
            <person name="Heuer A."/>
            <person name="Rast P."/>
            <person name="Oberbeckmann S."/>
            <person name="Bunk B."/>
            <person name="Jeske O."/>
            <person name="Meyerdierks A."/>
            <person name="Storesund J.E."/>
            <person name="Kallscheuer N."/>
            <person name="Luecker S."/>
            <person name="Lage O.M."/>
            <person name="Pohl T."/>
            <person name="Merkel B.J."/>
            <person name="Hornburger P."/>
            <person name="Mueller R.-W."/>
            <person name="Bruemmer F."/>
            <person name="Labrenz M."/>
            <person name="Spormann A.M."/>
            <person name="Op den Camp H."/>
            <person name="Overmann J."/>
            <person name="Amann R."/>
            <person name="Jetten M.S.M."/>
            <person name="Mascher T."/>
            <person name="Medema M.H."/>
            <person name="Devos D.P."/>
            <person name="Kaster A.-K."/>
            <person name="Ovreas L."/>
            <person name="Rohde M."/>
            <person name="Galperin M.Y."/>
            <person name="Jogler C."/>
        </authorList>
    </citation>
    <scope>NUCLEOTIDE SEQUENCE [LARGE SCALE GENOMIC DNA]</scope>
    <source>
        <strain evidence="3 4">Pla133</strain>
    </source>
</reference>
<dbReference type="InterPro" id="IPR025388">
    <property type="entry name" value="Alginate_export_dom"/>
</dbReference>